<reference evidence="7" key="1">
    <citation type="submission" date="2020-10" db="EMBL/GenBank/DDBJ databases">
        <authorList>
            <person name="Gilroy R."/>
        </authorList>
    </citation>
    <scope>NUCLEOTIDE SEQUENCE</scope>
    <source>
        <strain evidence="7">ChiHcec3-11533</strain>
    </source>
</reference>
<dbReference type="InterPro" id="IPR057661">
    <property type="entry name" value="RsdA/BaiN/AoA(So)_Rossmann"/>
</dbReference>
<reference evidence="7" key="2">
    <citation type="journal article" date="2021" name="PeerJ">
        <title>Extensive microbial diversity within the chicken gut microbiome revealed by metagenomics and culture.</title>
        <authorList>
            <person name="Gilroy R."/>
            <person name="Ravi A."/>
            <person name="Getino M."/>
            <person name="Pursley I."/>
            <person name="Horton D.L."/>
            <person name="Alikhan N.F."/>
            <person name="Baker D."/>
            <person name="Gharbi K."/>
            <person name="Hall N."/>
            <person name="Watson M."/>
            <person name="Adriaenssens E.M."/>
            <person name="Foster-Nyarko E."/>
            <person name="Jarju S."/>
            <person name="Secka A."/>
            <person name="Antonio M."/>
            <person name="Oren A."/>
            <person name="Chaudhuri R.R."/>
            <person name="La Ragione R."/>
            <person name="Hildebrand F."/>
            <person name="Pallen M.J."/>
        </authorList>
    </citation>
    <scope>NUCLEOTIDE SEQUENCE</scope>
    <source>
        <strain evidence="7">ChiHcec3-11533</strain>
    </source>
</reference>
<protein>
    <submittedName>
        <fullName evidence="7">NAD(P)/FAD-dependent oxidoreductase</fullName>
    </submittedName>
</protein>
<evidence type="ECO:0000313" key="7">
    <source>
        <dbReference type="EMBL" id="HIU33498.1"/>
    </source>
</evidence>
<dbReference type="Pfam" id="PF22780">
    <property type="entry name" value="HI0933_like_1st"/>
    <property type="match status" value="1"/>
</dbReference>
<dbReference type="AlphaFoldDB" id="A0A9D1IAQ6"/>
<keyword evidence="3" id="KW-0274">FAD</keyword>
<dbReference type="Gene3D" id="3.50.50.60">
    <property type="entry name" value="FAD/NAD(P)-binding domain"/>
    <property type="match status" value="1"/>
</dbReference>
<dbReference type="InterPro" id="IPR004792">
    <property type="entry name" value="BaiN-like"/>
</dbReference>
<dbReference type="EMBL" id="DVMU01000065">
    <property type="protein sequence ID" value="HIU33498.1"/>
    <property type="molecule type" value="Genomic_DNA"/>
</dbReference>
<evidence type="ECO:0000256" key="4">
    <source>
        <dbReference type="SAM" id="SignalP"/>
    </source>
</evidence>
<feature type="signal peptide" evidence="4">
    <location>
        <begin position="1"/>
        <end position="20"/>
    </location>
</feature>
<sequence length="416" mass="44950">MKRVLIVGGGAAGMMAALFAARAGASVTLLEQNEKLGKKVYITGKGRCNLTNAAEKEVFFQNVLRNPRFLYASFALLDNFSLIALMEELGMPVKIERGQRAFPVSDKASDVTRTLERELVRLGVTVRLNARVASLRVEEGRVVGAELESGAFVPAEAVILATGGKSYPSTGSTGDGYRLAHECGHSVINPLPALVPIETVETWPMELTGLSLKNVRLTARQVGNKKPKTLFSEMGEMLFTHFGISGPLVLTLSSLLPEDLSSVQMEIDLKPALDEQTLDHRLVNDFRTLSRKQLITAMDGLAPHSLALQLCRLAEISPAKPIHSVTQEERKRLVREMKALPLRPARLRGFEEAIVTRGGIAVREVNPSTMESKILPGLFFAGELLDLDGATGGFNLQIAFSTGALAGKSAAQPLLG</sequence>
<keyword evidence="4" id="KW-0732">Signal</keyword>
<comment type="cofactor">
    <cofactor evidence="1">
        <name>FAD</name>
        <dbReference type="ChEBI" id="CHEBI:57692"/>
    </cofactor>
</comment>
<dbReference type="NCBIfam" id="TIGR00275">
    <property type="entry name" value="aminoacetone oxidase family FAD-binding enzyme"/>
    <property type="match status" value="1"/>
</dbReference>
<dbReference type="Gene3D" id="1.10.8.260">
    <property type="entry name" value="HI0933 insert domain-like"/>
    <property type="match status" value="1"/>
</dbReference>
<organism evidence="7 8">
    <name type="scientific">Candidatus Pullichristensenella excrementigallinarum</name>
    <dbReference type="NCBI Taxonomy" id="2840907"/>
    <lineage>
        <taxon>Bacteria</taxon>
        <taxon>Bacillati</taxon>
        <taxon>Bacillota</taxon>
        <taxon>Clostridia</taxon>
        <taxon>Candidatus Pullichristensenella</taxon>
    </lineage>
</organism>
<dbReference type="InterPro" id="IPR023166">
    <property type="entry name" value="BaiN-like_dom_sf"/>
</dbReference>
<keyword evidence="2" id="KW-0285">Flavoprotein</keyword>
<feature type="chain" id="PRO_5038561622" evidence="4">
    <location>
        <begin position="21"/>
        <end position="416"/>
    </location>
</feature>
<dbReference type="PANTHER" id="PTHR42887">
    <property type="entry name" value="OS12G0638800 PROTEIN"/>
    <property type="match status" value="1"/>
</dbReference>
<dbReference type="SUPFAM" id="SSF51905">
    <property type="entry name" value="FAD/NAD(P)-binding domain"/>
    <property type="match status" value="1"/>
</dbReference>
<dbReference type="InterPro" id="IPR036188">
    <property type="entry name" value="FAD/NAD-bd_sf"/>
</dbReference>
<accession>A0A9D1IAQ6</accession>
<evidence type="ECO:0000256" key="1">
    <source>
        <dbReference type="ARBA" id="ARBA00001974"/>
    </source>
</evidence>
<comment type="caution">
    <text evidence="7">The sequence shown here is derived from an EMBL/GenBank/DDBJ whole genome shotgun (WGS) entry which is preliminary data.</text>
</comment>
<dbReference type="PRINTS" id="PR00368">
    <property type="entry name" value="FADPNR"/>
</dbReference>
<evidence type="ECO:0000259" key="6">
    <source>
        <dbReference type="Pfam" id="PF22780"/>
    </source>
</evidence>
<dbReference type="PRINTS" id="PR00411">
    <property type="entry name" value="PNDRDTASEI"/>
</dbReference>
<proteinExistence type="predicted"/>
<dbReference type="SUPFAM" id="SSF160996">
    <property type="entry name" value="HI0933 insert domain-like"/>
    <property type="match status" value="1"/>
</dbReference>
<gene>
    <name evidence="7" type="ORF">IAB02_02960</name>
</gene>
<evidence type="ECO:0000256" key="2">
    <source>
        <dbReference type="ARBA" id="ARBA00022630"/>
    </source>
</evidence>
<dbReference type="InterPro" id="IPR055178">
    <property type="entry name" value="RsdA/BaiN/AoA(So)-like_dom"/>
</dbReference>
<dbReference type="Pfam" id="PF03486">
    <property type="entry name" value="HI0933_like"/>
    <property type="match status" value="1"/>
</dbReference>
<feature type="domain" description="RsdA/BaiN/AoA(So)-like insert" evidence="6">
    <location>
        <begin position="192"/>
        <end position="355"/>
    </location>
</feature>
<evidence type="ECO:0000313" key="8">
    <source>
        <dbReference type="Proteomes" id="UP000824072"/>
    </source>
</evidence>
<name>A0A9D1IAQ6_9FIRM</name>
<dbReference type="Proteomes" id="UP000824072">
    <property type="component" value="Unassembled WGS sequence"/>
</dbReference>
<evidence type="ECO:0000256" key="3">
    <source>
        <dbReference type="ARBA" id="ARBA00022827"/>
    </source>
</evidence>
<feature type="domain" description="RsdA/BaiN/AoA(So)-like Rossmann fold-like" evidence="5">
    <location>
        <begin position="3"/>
        <end position="408"/>
    </location>
</feature>
<evidence type="ECO:0000259" key="5">
    <source>
        <dbReference type="Pfam" id="PF03486"/>
    </source>
</evidence>
<dbReference type="Gene3D" id="2.40.30.10">
    <property type="entry name" value="Translation factors"/>
    <property type="match status" value="1"/>
</dbReference>
<dbReference type="PANTHER" id="PTHR42887:SF2">
    <property type="entry name" value="OS12G0638800 PROTEIN"/>
    <property type="match status" value="1"/>
</dbReference>